<accession>A0A699QD89</accession>
<gene>
    <name evidence="1" type="ORF">Tci_835411</name>
</gene>
<reference evidence="1" key="1">
    <citation type="journal article" date="2019" name="Sci. Rep.">
        <title>Draft genome of Tanacetum cinerariifolium, the natural source of mosquito coil.</title>
        <authorList>
            <person name="Yamashiro T."/>
            <person name="Shiraishi A."/>
            <person name="Satake H."/>
            <person name="Nakayama K."/>
        </authorList>
    </citation>
    <scope>NUCLEOTIDE SEQUENCE</scope>
</reference>
<sequence length="118" mass="13444">MSSLFADTHNFVTILEKSDAAEGFAKIIDFLSGSYIHYALTVNPYIYISCIKQFWNTANVKRSGDVTRLQALVDKKKIVISEAVIHEILQLNDAEGVSMEVLDLYYSSIFERQKDFLE</sequence>
<evidence type="ECO:0000313" key="1">
    <source>
        <dbReference type="EMBL" id="GFC63441.1"/>
    </source>
</evidence>
<evidence type="ECO:0008006" key="2">
    <source>
        <dbReference type="Google" id="ProtNLM"/>
    </source>
</evidence>
<dbReference type="EMBL" id="BKCJ010997995">
    <property type="protein sequence ID" value="GFC63441.1"/>
    <property type="molecule type" value="Genomic_DNA"/>
</dbReference>
<dbReference type="AlphaFoldDB" id="A0A699QD89"/>
<organism evidence="1">
    <name type="scientific">Tanacetum cinerariifolium</name>
    <name type="common">Dalmatian daisy</name>
    <name type="synonym">Chrysanthemum cinerariifolium</name>
    <dbReference type="NCBI Taxonomy" id="118510"/>
    <lineage>
        <taxon>Eukaryota</taxon>
        <taxon>Viridiplantae</taxon>
        <taxon>Streptophyta</taxon>
        <taxon>Embryophyta</taxon>
        <taxon>Tracheophyta</taxon>
        <taxon>Spermatophyta</taxon>
        <taxon>Magnoliopsida</taxon>
        <taxon>eudicotyledons</taxon>
        <taxon>Gunneridae</taxon>
        <taxon>Pentapetalae</taxon>
        <taxon>asterids</taxon>
        <taxon>campanulids</taxon>
        <taxon>Asterales</taxon>
        <taxon>Asteraceae</taxon>
        <taxon>Asteroideae</taxon>
        <taxon>Anthemideae</taxon>
        <taxon>Anthemidinae</taxon>
        <taxon>Tanacetum</taxon>
    </lineage>
</organism>
<protein>
    <recommendedName>
        <fullName evidence="2">Xylulose kinase-1</fullName>
    </recommendedName>
</protein>
<proteinExistence type="predicted"/>
<comment type="caution">
    <text evidence="1">The sequence shown here is derived from an EMBL/GenBank/DDBJ whole genome shotgun (WGS) entry which is preliminary data.</text>
</comment>
<name>A0A699QD89_TANCI</name>